<feature type="region of interest" description="Disordered" evidence="1">
    <location>
        <begin position="67"/>
        <end position="137"/>
    </location>
</feature>
<keyword evidence="3" id="KW-1185">Reference proteome</keyword>
<dbReference type="AlphaFoldDB" id="A0A2T4UED2"/>
<gene>
    <name evidence="2" type="ORF">C7Y72_14200</name>
</gene>
<evidence type="ECO:0000313" key="3">
    <source>
        <dbReference type="Proteomes" id="UP000240739"/>
    </source>
</evidence>
<accession>A0A2T4UED2</accession>
<evidence type="ECO:0000313" key="2">
    <source>
        <dbReference type="EMBL" id="PTL56141.1"/>
    </source>
</evidence>
<proteinExistence type="predicted"/>
<dbReference type="EMBL" id="PYYB01000002">
    <property type="protein sequence ID" value="PTL56141.1"/>
    <property type="molecule type" value="Genomic_DNA"/>
</dbReference>
<feature type="compositionally biased region" description="Basic and acidic residues" evidence="1">
    <location>
        <begin position="128"/>
        <end position="137"/>
    </location>
</feature>
<evidence type="ECO:0000256" key="1">
    <source>
        <dbReference type="SAM" id="MobiDB-lite"/>
    </source>
</evidence>
<feature type="compositionally biased region" description="Low complexity" evidence="1">
    <location>
        <begin position="70"/>
        <end position="83"/>
    </location>
</feature>
<sequence length="137" mass="14314">MNDDFQLPSIPGMEPVCFRIGIANSAPEQATAEAVEALLAVILDGEDPDAAASLWRRTGARSWEAAFPHSAGPEAASEAPPASVSRREQDEHTFASVPSDACQKLTSDSDLSAAMTQPPTTAPQTPPNRDRGGGGRS</sequence>
<reference evidence="2 3" key="1">
    <citation type="submission" date="2018-03" db="EMBL/GenBank/DDBJ databases">
        <title>Aquarubrobacter algicola gen. nov., sp. nov., a novel actinobacterium isolated from shallow eutrophic lake during the end of cyanobacterial harmful algal blooms.</title>
        <authorList>
            <person name="Chun S.J."/>
        </authorList>
    </citation>
    <scope>NUCLEOTIDE SEQUENCE [LARGE SCALE GENOMIC DNA]</scope>
    <source>
        <strain evidence="2 3">Seoho-28</strain>
    </source>
</reference>
<organism evidence="2 3">
    <name type="scientific">Paraconexibacter algicola</name>
    <dbReference type="NCBI Taxonomy" id="2133960"/>
    <lineage>
        <taxon>Bacteria</taxon>
        <taxon>Bacillati</taxon>
        <taxon>Actinomycetota</taxon>
        <taxon>Thermoleophilia</taxon>
        <taxon>Solirubrobacterales</taxon>
        <taxon>Paraconexibacteraceae</taxon>
        <taxon>Paraconexibacter</taxon>
    </lineage>
</organism>
<dbReference type="RefSeq" id="WP_107569860.1">
    <property type="nucleotide sequence ID" value="NZ_PYYB01000002.1"/>
</dbReference>
<comment type="caution">
    <text evidence="2">The sequence shown here is derived from an EMBL/GenBank/DDBJ whole genome shotgun (WGS) entry which is preliminary data.</text>
</comment>
<name>A0A2T4UED2_9ACTN</name>
<protein>
    <submittedName>
        <fullName evidence="2">Uncharacterized protein</fullName>
    </submittedName>
</protein>
<dbReference type="Proteomes" id="UP000240739">
    <property type="component" value="Unassembled WGS sequence"/>
</dbReference>